<dbReference type="RefSeq" id="XP_018699628.1">
    <property type="nucleotide sequence ID" value="XM_018853180.1"/>
</dbReference>
<dbReference type="PRINTS" id="PR00419">
    <property type="entry name" value="ADXRDTASE"/>
</dbReference>
<dbReference type="PANTHER" id="PTHR10742:SF414">
    <property type="entry name" value="CONTAINING AMINE OXIDASE, PUTATIVE (AFU_ORTHOLOGUE AFUA_3G12150)-RELATED"/>
    <property type="match status" value="1"/>
</dbReference>
<accession>A0A167FT18</accession>
<keyword evidence="3" id="KW-1185">Reference proteome</keyword>
<dbReference type="Proteomes" id="UP000076744">
    <property type="component" value="Unassembled WGS sequence"/>
</dbReference>
<dbReference type="AlphaFoldDB" id="A0A167FT18"/>
<dbReference type="PANTHER" id="PTHR10742">
    <property type="entry name" value="FLAVIN MONOAMINE OXIDASE"/>
    <property type="match status" value="1"/>
</dbReference>
<dbReference type="GO" id="GO:0050660">
    <property type="term" value="F:flavin adenine dinucleotide binding"/>
    <property type="evidence" value="ECO:0007669"/>
    <property type="project" value="TreeGrafter"/>
</dbReference>
<protein>
    <submittedName>
        <fullName evidence="2">Amine oxidase</fullName>
    </submittedName>
</protein>
<evidence type="ECO:0000259" key="1">
    <source>
        <dbReference type="Pfam" id="PF01593"/>
    </source>
</evidence>
<dbReference type="OrthoDB" id="5046242at2759"/>
<dbReference type="Pfam" id="PF01593">
    <property type="entry name" value="Amino_oxidase"/>
    <property type="match status" value="1"/>
</dbReference>
<proteinExistence type="predicted"/>
<dbReference type="STRING" id="1081104.A0A167FT18"/>
<dbReference type="GeneID" id="30025871"/>
<dbReference type="Gene3D" id="3.90.660.10">
    <property type="match status" value="1"/>
</dbReference>
<dbReference type="EMBL" id="AZHB01000056">
    <property type="protein sequence ID" value="OAA45711.1"/>
    <property type="molecule type" value="Genomic_DNA"/>
</dbReference>
<dbReference type="SUPFAM" id="SSF51905">
    <property type="entry name" value="FAD/NAD(P)-binding domain"/>
    <property type="match status" value="1"/>
</dbReference>
<feature type="domain" description="Amine oxidase" evidence="1">
    <location>
        <begin position="105"/>
        <end position="588"/>
    </location>
</feature>
<dbReference type="InterPro" id="IPR002937">
    <property type="entry name" value="Amino_oxidase"/>
</dbReference>
<dbReference type="SUPFAM" id="SSF54373">
    <property type="entry name" value="FAD-linked reductases, C-terminal domain"/>
    <property type="match status" value="1"/>
</dbReference>
<organism evidence="2 3">
    <name type="scientific">Cordyceps fumosorosea (strain ARSEF 2679)</name>
    <name type="common">Isaria fumosorosea</name>
    <dbReference type="NCBI Taxonomy" id="1081104"/>
    <lineage>
        <taxon>Eukaryota</taxon>
        <taxon>Fungi</taxon>
        <taxon>Dikarya</taxon>
        <taxon>Ascomycota</taxon>
        <taxon>Pezizomycotina</taxon>
        <taxon>Sordariomycetes</taxon>
        <taxon>Hypocreomycetidae</taxon>
        <taxon>Hypocreales</taxon>
        <taxon>Cordycipitaceae</taxon>
        <taxon>Cordyceps</taxon>
    </lineage>
</organism>
<sequence length="600" mass="66251">MYQLNLQLQRINDKMENWPPTGGVDSSATKPAIDLDDERQVTKQCLQICEDAKLYLESLACRDSPLLDQPALGSSAILQQSRQTRLWELEEQGMAPQICIVGAGISGLQCADALIRSGFRVTVFEGRDRIGGRVHQEQLCGHWLDMGANWIHGITRNPITKFASATGTKLVLHEPESIVYDANGYKLPRNVVDKCEELIEDAMEGAEEYSKQYSDTINAKTSVMDFIMQEIQSACLDDESRVICEQMAHMHNDEFADPIASQSLKHLYLQDGADGAEAFVASTHKRIVQMIAQLATNAGAIQLNHRVTTICSTFRESGQREVVVTTASGKTQSFDEVVVTCPLGWLKHNKTIFSPSLPAPMAEAIDNIGYGALEKVFVKFPAAFWERKGAQPASRGGAVRGRKKSRDGYSFWHFLCPEYHPLTKKIGPWTQMVFSLSGLPGDDAHPTLLFYLSPPCSRSFIPTLKNVTPHTATYDELLRAFAEPFYSRLPNYDARQVNCHPVAFLATQWQNDAMAGYGSYSNVRVTQVDAKADFDLIRSGGGQGESGNNLIGCDRGVWFAGEHTTPPFGIGTTTGAWASGNRAARDIIEAYRVKQGSRAL</sequence>
<reference evidence="2 3" key="1">
    <citation type="journal article" date="2016" name="Genome Biol. Evol.">
        <title>Divergent and convergent evolution of fungal pathogenicity.</title>
        <authorList>
            <person name="Shang Y."/>
            <person name="Xiao G."/>
            <person name="Zheng P."/>
            <person name="Cen K."/>
            <person name="Zhan S."/>
            <person name="Wang C."/>
        </authorList>
    </citation>
    <scope>NUCLEOTIDE SEQUENCE [LARGE SCALE GENOMIC DNA]</scope>
    <source>
        <strain evidence="2 3">ARSEF 2679</strain>
    </source>
</reference>
<dbReference type="GO" id="GO:0016491">
    <property type="term" value="F:oxidoreductase activity"/>
    <property type="evidence" value="ECO:0007669"/>
    <property type="project" value="InterPro"/>
</dbReference>
<dbReference type="InterPro" id="IPR050281">
    <property type="entry name" value="Flavin_monoamine_oxidase"/>
</dbReference>
<dbReference type="GO" id="GO:0006338">
    <property type="term" value="P:chromatin remodeling"/>
    <property type="evidence" value="ECO:0007669"/>
    <property type="project" value="TreeGrafter"/>
</dbReference>
<dbReference type="Gene3D" id="3.50.50.60">
    <property type="entry name" value="FAD/NAD(P)-binding domain"/>
    <property type="match status" value="1"/>
</dbReference>
<comment type="caution">
    <text evidence="2">The sequence shown here is derived from an EMBL/GenBank/DDBJ whole genome shotgun (WGS) entry which is preliminary data.</text>
</comment>
<evidence type="ECO:0000313" key="3">
    <source>
        <dbReference type="Proteomes" id="UP000076744"/>
    </source>
</evidence>
<dbReference type="InterPro" id="IPR036188">
    <property type="entry name" value="FAD/NAD-bd_sf"/>
</dbReference>
<gene>
    <name evidence="2" type="ORF">ISF_09579</name>
</gene>
<dbReference type="GO" id="GO:0003682">
    <property type="term" value="F:chromatin binding"/>
    <property type="evidence" value="ECO:0007669"/>
    <property type="project" value="TreeGrafter"/>
</dbReference>
<name>A0A167FT18_CORFA</name>
<evidence type="ECO:0000313" key="2">
    <source>
        <dbReference type="EMBL" id="OAA45711.1"/>
    </source>
</evidence>